<gene>
    <name evidence="2" type="ORF">E6W39_06610</name>
</gene>
<dbReference type="EMBL" id="VIGB01000003">
    <property type="protein sequence ID" value="TQF02009.1"/>
    <property type="molecule type" value="Genomic_DNA"/>
</dbReference>
<evidence type="ECO:0000313" key="3">
    <source>
        <dbReference type="Proteomes" id="UP000319103"/>
    </source>
</evidence>
<keyword evidence="3" id="KW-1185">Reference proteome</keyword>
<evidence type="ECO:0000256" key="1">
    <source>
        <dbReference type="SAM" id="MobiDB-lite"/>
    </source>
</evidence>
<feature type="region of interest" description="Disordered" evidence="1">
    <location>
        <begin position="1"/>
        <end position="21"/>
    </location>
</feature>
<protein>
    <submittedName>
        <fullName evidence="2">Uncharacterized protein</fullName>
    </submittedName>
</protein>
<organism evidence="2 3">
    <name type="scientific">Kitasatospora acidiphila</name>
    <dbReference type="NCBI Taxonomy" id="2567942"/>
    <lineage>
        <taxon>Bacteria</taxon>
        <taxon>Bacillati</taxon>
        <taxon>Actinomycetota</taxon>
        <taxon>Actinomycetes</taxon>
        <taxon>Kitasatosporales</taxon>
        <taxon>Streptomycetaceae</taxon>
        <taxon>Kitasatospora</taxon>
    </lineage>
</organism>
<evidence type="ECO:0000313" key="2">
    <source>
        <dbReference type="EMBL" id="TQF02009.1"/>
    </source>
</evidence>
<comment type="caution">
    <text evidence="2">The sequence shown here is derived from an EMBL/GenBank/DDBJ whole genome shotgun (WGS) entry which is preliminary data.</text>
</comment>
<sequence>MTDPTPDATSTPSLPQRLRSAPDLDAFMEVFDGDLPREEDPLMYLEDYLKAAATWCDDHGAPASAAKLREWLPVIEEMSDDLFTLTDEAQTEMRKAAMPSGPQPAVRELRVTAALTRSPGATSAPRLPATPAAGAPEAAAPQRAHRL</sequence>
<dbReference type="AlphaFoldDB" id="A0A540VZ12"/>
<feature type="region of interest" description="Disordered" evidence="1">
    <location>
        <begin position="115"/>
        <end position="147"/>
    </location>
</feature>
<proteinExistence type="predicted"/>
<name>A0A540VZ12_9ACTN</name>
<feature type="compositionally biased region" description="Low complexity" evidence="1">
    <location>
        <begin position="129"/>
        <end position="147"/>
    </location>
</feature>
<dbReference type="RefSeq" id="WP_141632725.1">
    <property type="nucleotide sequence ID" value="NZ_VIGB01000003.1"/>
</dbReference>
<dbReference type="Proteomes" id="UP000319103">
    <property type="component" value="Unassembled WGS sequence"/>
</dbReference>
<accession>A0A540VZ12</accession>
<feature type="compositionally biased region" description="Low complexity" evidence="1">
    <location>
        <begin position="1"/>
        <end position="15"/>
    </location>
</feature>
<reference evidence="2 3" key="1">
    <citation type="submission" date="2019-06" db="EMBL/GenBank/DDBJ databases">
        <title>Description of Kitasatospora acidophila sp. nov. isolated from pine grove soil, and reclassification of Streptomyces novaecaesareae to Kitasatospora novaeceasareae comb. nov.</title>
        <authorList>
            <person name="Kim M.J."/>
        </authorList>
    </citation>
    <scope>NUCLEOTIDE SEQUENCE [LARGE SCALE GENOMIC DNA]</scope>
    <source>
        <strain evidence="2 3">MMS16-CNU292</strain>
    </source>
</reference>